<dbReference type="InterPro" id="IPR023198">
    <property type="entry name" value="PGP-like_dom2"/>
</dbReference>
<dbReference type="GO" id="GO:0016787">
    <property type="term" value="F:hydrolase activity"/>
    <property type="evidence" value="ECO:0007669"/>
    <property type="project" value="UniProtKB-KW"/>
</dbReference>
<dbReference type="InterPro" id="IPR050155">
    <property type="entry name" value="HAD-like_hydrolase_sf"/>
</dbReference>
<keyword evidence="2" id="KW-1185">Reference proteome</keyword>
<dbReference type="SFLD" id="SFLDG01129">
    <property type="entry name" value="C1.5:_HAD__Beta-PGM__Phosphata"/>
    <property type="match status" value="1"/>
</dbReference>
<protein>
    <submittedName>
        <fullName evidence="1">HAD family hydrolase</fullName>
    </submittedName>
</protein>
<dbReference type="InterPro" id="IPR006439">
    <property type="entry name" value="HAD-SF_hydro_IA"/>
</dbReference>
<proteinExistence type="predicted"/>
<dbReference type="InterPro" id="IPR023214">
    <property type="entry name" value="HAD_sf"/>
</dbReference>
<dbReference type="InterPro" id="IPR036412">
    <property type="entry name" value="HAD-like_sf"/>
</dbReference>
<dbReference type="NCBIfam" id="TIGR01549">
    <property type="entry name" value="HAD-SF-IA-v1"/>
    <property type="match status" value="1"/>
</dbReference>
<dbReference type="RefSeq" id="WP_344242444.1">
    <property type="nucleotide sequence ID" value="NZ_BAAAHH010000016.1"/>
</dbReference>
<accession>A0ABN1RE48</accession>
<comment type="caution">
    <text evidence="1">The sequence shown here is derived from an EMBL/GenBank/DDBJ whole genome shotgun (WGS) entry which is preliminary data.</text>
</comment>
<dbReference type="PANTHER" id="PTHR43434">
    <property type="entry name" value="PHOSPHOGLYCOLATE PHOSPHATASE"/>
    <property type="match status" value="1"/>
</dbReference>
<dbReference type="Gene3D" id="3.40.50.1000">
    <property type="entry name" value="HAD superfamily/HAD-like"/>
    <property type="match status" value="1"/>
</dbReference>
<evidence type="ECO:0000313" key="2">
    <source>
        <dbReference type="Proteomes" id="UP001500665"/>
    </source>
</evidence>
<dbReference type="Gene3D" id="1.10.150.240">
    <property type="entry name" value="Putative phosphatase, domain 2"/>
    <property type="match status" value="1"/>
</dbReference>
<organism evidence="1 2">
    <name type="scientific">Actinocorallia libanotica</name>
    <dbReference type="NCBI Taxonomy" id="46162"/>
    <lineage>
        <taxon>Bacteria</taxon>
        <taxon>Bacillati</taxon>
        <taxon>Actinomycetota</taxon>
        <taxon>Actinomycetes</taxon>
        <taxon>Streptosporangiales</taxon>
        <taxon>Thermomonosporaceae</taxon>
        <taxon>Actinocorallia</taxon>
    </lineage>
</organism>
<dbReference type="Proteomes" id="UP001500665">
    <property type="component" value="Unassembled WGS sequence"/>
</dbReference>
<evidence type="ECO:0000313" key="1">
    <source>
        <dbReference type="EMBL" id="GAA0955593.1"/>
    </source>
</evidence>
<dbReference type="SUPFAM" id="SSF56784">
    <property type="entry name" value="HAD-like"/>
    <property type="match status" value="1"/>
</dbReference>
<dbReference type="SFLD" id="SFLDS00003">
    <property type="entry name" value="Haloacid_Dehalogenase"/>
    <property type="match status" value="1"/>
</dbReference>
<gene>
    <name evidence="1" type="ORF">GCM10009550_40680</name>
</gene>
<dbReference type="PRINTS" id="PR00413">
    <property type="entry name" value="HADHALOGNASE"/>
</dbReference>
<name>A0ABN1RE48_9ACTN</name>
<reference evidence="1 2" key="1">
    <citation type="journal article" date="2019" name="Int. J. Syst. Evol. Microbiol.">
        <title>The Global Catalogue of Microorganisms (GCM) 10K type strain sequencing project: providing services to taxonomists for standard genome sequencing and annotation.</title>
        <authorList>
            <consortium name="The Broad Institute Genomics Platform"/>
            <consortium name="The Broad Institute Genome Sequencing Center for Infectious Disease"/>
            <person name="Wu L."/>
            <person name="Ma J."/>
        </authorList>
    </citation>
    <scope>NUCLEOTIDE SEQUENCE [LARGE SCALE GENOMIC DNA]</scope>
    <source>
        <strain evidence="1 2">JCM 10696</strain>
    </source>
</reference>
<dbReference type="Pfam" id="PF00702">
    <property type="entry name" value="Hydrolase"/>
    <property type="match status" value="1"/>
</dbReference>
<keyword evidence="1" id="KW-0378">Hydrolase</keyword>
<dbReference type="EMBL" id="BAAAHH010000016">
    <property type="protein sequence ID" value="GAA0955593.1"/>
    <property type="molecule type" value="Genomic_DNA"/>
</dbReference>
<dbReference type="PANTHER" id="PTHR43434:SF16">
    <property type="entry name" value="BLL8046 PROTEIN"/>
    <property type="match status" value="1"/>
</dbReference>
<dbReference type="NCBIfam" id="TIGR01509">
    <property type="entry name" value="HAD-SF-IA-v3"/>
    <property type="match status" value="1"/>
</dbReference>
<dbReference type="SFLD" id="SFLDG01135">
    <property type="entry name" value="C1.5.6:_HAD__Beta-PGM__Phospha"/>
    <property type="match status" value="1"/>
</dbReference>
<sequence>MSDTPRALLFDVDGTLVDSNYLHTVTWWQAFRQAGHDVPMAAIHRSIGMGSSLLVDSLLPDDRDKDRDSAVKASHTALYATYWSRLQPLEGAADLLRACKSRGLRVVLASSADEAEFTHLLRALNADDVIDASTFSGDVEHAKPAPDLVQVALEKAEVPPSQALFVGDTVWDVQAAGKAGVPCVAVLSGGIGRDELKAAGAVAVYDGPADLLSHLDTALNTLNAR</sequence>